<accession>L0HGD4</accession>
<protein>
    <submittedName>
        <fullName evidence="2">Uncharacterized protein</fullName>
    </submittedName>
</protein>
<evidence type="ECO:0000256" key="1">
    <source>
        <dbReference type="SAM" id="MobiDB-lite"/>
    </source>
</evidence>
<dbReference type="STRING" id="593750.Metfor_2809"/>
<proteinExistence type="predicted"/>
<dbReference type="AlphaFoldDB" id="L0HGD4"/>
<dbReference type="HOGENOM" id="CLU_2299335_0_0_2"/>
<reference evidence="2 3" key="2">
    <citation type="journal article" date="2014" name="Genome Announc.">
        <title>Complete Genome Sequence of Methanoregula formicica SMSPT, a Mesophilic Hydrogenotrophic Methanogen Isolated from a Methanogenic Upflow Anaerobic Sludge Blanket Reactor.</title>
        <authorList>
            <person name="Yamamoto K."/>
            <person name="Tamaki H."/>
            <person name="Cadillo-Quiroz H."/>
            <person name="Imachi H."/>
            <person name="Kyrpides N."/>
            <person name="Woyke T."/>
            <person name="Goodwin L."/>
            <person name="Zinder S.H."/>
            <person name="Kamagata Y."/>
            <person name="Liu W.T."/>
        </authorList>
    </citation>
    <scope>NUCLEOTIDE SEQUENCE [LARGE SCALE GENOMIC DNA]</scope>
    <source>
        <strain evidence="3">DSM 22288 / NBRC 105244 / SMSP</strain>
    </source>
</reference>
<feature type="region of interest" description="Disordered" evidence="1">
    <location>
        <begin position="62"/>
        <end position="100"/>
    </location>
</feature>
<dbReference type="Proteomes" id="UP000010824">
    <property type="component" value="Chromosome"/>
</dbReference>
<reference evidence="3" key="1">
    <citation type="submission" date="2011-12" db="EMBL/GenBank/DDBJ databases">
        <title>Complete sequence of Methanoregula formicicum SMSP.</title>
        <authorList>
            <person name="Lucas S."/>
            <person name="Han J."/>
            <person name="Lapidus A."/>
            <person name="Cheng J.-F."/>
            <person name="Goodwin L."/>
            <person name="Pitluck S."/>
            <person name="Peters L."/>
            <person name="Ovchinnikova G."/>
            <person name="Teshima H."/>
            <person name="Detter J.C."/>
            <person name="Han C."/>
            <person name="Tapia R."/>
            <person name="Land M."/>
            <person name="Hauser L."/>
            <person name="Kyrpides N."/>
            <person name="Ivanova N."/>
            <person name="Pagani I."/>
            <person name="Imachi H."/>
            <person name="Tamaki H."/>
            <person name="Sekiguchi Y."/>
            <person name="Kamagata Y."/>
            <person name="Cadillo-Quiroz H."/>
            <person name="Zinder S."/>
            <person name="Liu W.-T."/>
            <person name="Woyke T."/>
        </authorList>
    </citation>
    <scope>NUCLEOTIDE SEQUENCE [LARGE SCALE GENOMIC DNA]</scope>
    <source>
        <strain evidence="3">DSM 22288 / NBRC 105244 / SMSP</strain>
    </source>
</reference>
<evidence type="ECO:0000313" key="2">
    <source>
        <dbReference type="EMBL" id="AGB03792.1"/>
    </source>
</evidence>
<dbReference type="eggNOG" id="arCOG12684">
    <property type="taxonomic scope" value="Archaea"/>
</dbReference>
<evidence type="ECO:0000313" key="3">
    <source>
        <dbReference type="Proteomes" id="UP000010824"/>
    </source>
</evidence>
<dbReference type="OrthoDB" id="376809at2157"/>
<gene>
    <name evidence="2" type="ordered locus">Metfor_2809</name>
</gene>
<dbReference type="InParanoid" id="L0HGD4"/>
<sequence precursor="true">MKYTARHIQRFLEQGKIGATLWKSHFPSLLPTQVPACSDCTEFSAKTCPGNKDPVDCHLSKVSASEGDSQKKKKRDPMLGLGAKGPAARGTALPRDQSKM</sequence>
<dbReference type="EMBL" id="CP003167">
    <property type="protein sequence ID" value="AGB03792.1"/>
    <property type="molecule type" value="Genomic_DNA"/>
</dbReference>
<dbReference type="KEGG" id="mfo:Metfor_2809"/>
<keyword evidence="3" id="KW-1185">Reference proteome</keyword>
<name>L0HGD4_METFS</name>
<dbReference type="GeneID" id="14308592"/>
<dbReference type="RefSeq" id="WP_015286754.1">
    <property type="nucleotide sequence ID" value="NC_019943.1"/>
</dbReference>
<organism evidence="2 3">
    <name type="scientific">Methanoregula formicica (strain DSM 22288 / NBRC 105244 / SMSP)</name>
    <dbReference type="NCBI Taxonomy" id="593750"/>
    <lineage>
        <taxon>Archaea</taxon>
        <taxon>Methanobacteriati</taxon>
        <taxon>Methanobacteriota</taxon>
        <taxon>Stenosarchaea group</taxon>
        <taxon>Methanomicrobia</taxon>
        <taxon>Methanomicrobiales</taxon>
        <taxon>Methanoregulaceae</taxon>
        <taxon>Methanoregula</taxon>
    </lineage>
</organism>